<dbReference type="PANTHER" id="PTHR13989">
    <property type="entry name" value="REPLICATION PROTEIN A-RELATED"/>
    <property type="match status" value="1"/>
</dbReference>
<dbReference type="InterPro" id="IPR040260">
    <property type="entry name" value="RFA2-like"/>
</dbReference>
<dbReference type="InterPro" id="IPR036390">
    <property type="entry name" value="WH_DNA-bd_sf"/>
</dbReference>
<organism evidence="6 7">
    <name type="scientific">Brassicogethes aeneus</name>
    <name type="common">Rape pollen beetle</name>
    <name type="synonym">Meligethes aeneus</name>
    <dbReference type="NCBI Taxonomy" id="1431903"/>
    <lineage>
        <taxon>Eukaryota</taxon>
        <taxon>Metazoa</taxon>
        <taxon>Ecdysozoa</taxon>
        <taxon>Arthropoda</taxon>
        <taxon>Hexapoda</taxon>
        <taxon>Insecta</taxon>
        <taxon>Pterygota</taxon>
        <taxon>Neoptera</taxon>
        <taxon>Endopterygota</taxon>
        <taxon>Coleoptera</taxon>
        <taxon>Polyphaga</taxon>
        <taxon>Cucujiformia</taxon>
        <taxon>Nitidulidae</taxon>
        <taxon>Meligethinae</taxon>
        <taxon>Brassicogethes</taxon>
    </lineage>
</organism>
<dbReference type="EMBL" id="OV121135">
    <property type="protein sequence ID" value="CAH0554670.1"/>
    <property type="molecule type" value="Genomic_DNA"/>
</dbReference>
<dbReference type="AlphaFoldDB" id="A0A9P0B5K9"/>
<evidence type="ECO:0000256" key="4">
    <source>
        <dbReference type="ARBA" id="ARBA00023242"/>
    </source>
</evidence>
<protein>
    <recommendedName>
        <fullName evidence="5">Replication protein A C-terminal domain-containing protein</fullName>
    </recommendedName>
</protein>
<dbReference type="GO" id="GO:0035861">
    <property type="term" value="C:site of double-strand break"/>
    <property type="evidence" value="ECO:0007669"/>
    <property type="project" value="TreeGrafter"/>
</dbReference>
<dbReference type="Proteomes" id="UP001154078">
    <property type="component" value="Chromosome 4"/>
</dbReference>
<accession>A0A9P0B5K9</accession>
<dbReference type="Pfam" id="PF08784">
    <property type="entry name" value="RPA_C"/>
    <property type="match status" value="1"/>
</dbReference>
<comment type="subcellular location">
    <subcellularLocation>
        <location evidence="1">Nucleus</location>
    </subcellularLocation>
</comment>
<dbReference type="GO" id="GO:0006289">
    <property type="term" value="P:nucleotide-excision repair"/>
    <property type="evidence" value="ECO:0007669"/>
    <property type="project" value="TreeGrafter"/>
</dbReference>
<keyword evidence="3" id="KW-0238">DNA-binding</keyword>
<dbReference type="CDD" id="cd04478">
    <property type="entry name" value="RPA2_DBD_D"/>
    <property type="match status" value="1"/>
</dbReference>
<comment type="similarity">
    <text evidence="2">Belongs to the replication factor A protein 2 family.</text>
</comment>
<evidence type="ECO:0000259" key="5">
    <source>
        <dbReference type="Pfam" id="PF08784"/>
    </source>
</evidence>
<keyword evidence="4" id="KW-0539">Nucleus</keyword>
<gene>
    <name evidence="6" type="ORF">MELIAE_LOCUS6209</name>
</gene>
<feature type="domain" description="Replication protein A C-terminal" evidence="5">
    <location>
        <begin position="174"/>
        <end position="240"/>
    </location>
</feature>
<dbReference type="GO" id="GO:0005662">
    <property type="term" value="C:DNA replication factor A complex"/>
    <property type="evidence" value="ECO:0007669"/>
    <property type="project" value="TreeGrafter"/>
</dbReference>
<evidence type="ECO:0000256" key="2">
    <source>
        <dbReference type="ARBA" id="ARBA00007815"/>
    </source>
</evidence>
<dbReference type="PANTHER" id="PTHR13989:SF16">
    <property type="entry name" value="REPLICATION PROTEIN A2"/>
    <property type="match status" value="1"/>
</dbReference>
<evidence type="ECO:0000256" key="3">
    <source>
        <dbReference type="ARBA" id="ARBA00023125"/>
    </source>
</evidence>
<reference evidence="6" key="1">
    <citation type="submission" date="2021-12" db="EMBL/GenBank/DDBJ databases">
        <authorList>
            <person name="King R."/>
        </authorList>
    </citation>
    <scope>NUCLEOTIDE SEQUENCE</scope>
</reference>
<sequence>MSQNNDITENIEEPSKKYKKTQNVVPVVIRQVLQQADANFTLFGMSCQILKLVALVKNIEVLSTKIVFSIEDHTGSVKAILWLENENEADDLPNINVGNYITLYGCLRANIREKLIAAVHINVITDCNVITTHLLEVIAVRLDAEAKSKEKIDISIRNNPCVDLAMSMGFLEPEVAENEPVPLSKMQTKICEILGKYKDNPVGVHFTEIVNQFQPHQKREMLNALQYLLEGGYAYSTIDNAHFKLTNTSLL</sequence>
<dbReference type="Gene3D" id="2.40.50.140">
    <property type="entry name" value="Nucleic acid-binding proteins"/>
    <property type="match status" value="1"/>
</dbReference>
<dbReference type="InterPro" id="IPR014892">
    <property type="entry name" value="RPA_C"/>
</dbReference>
<dbReference type="GO" id="GO:0000781">
    <property type="term" value="C:chromosome, telomeric region"/>
    <property type="evidence" value="ECO:0007669"/>
    <property type="project" value="TreeGrafter"/>
</dbReference>
<evidence type="ECO:0000313" key="7">
    <source>
        <dbReference type="Proteomes" id="UP001154078"/>
    </source>
</evidence>
<keyword evidence="7" id="KW-1185">Reference proteome</keyword>
<proteinExistence type="inferred from homology"/>
<dbReference type="InterPro" id="IPR012340">
    <property type="entry name" value="NA-bd_OB-fold"/>
</dbReference>
<dbReference type="Gene3D" id="1.10.10.10">
    <property type="entry name" value="Winged helix-like DNA-binding domain superfamily/Winged helix DNA-binding domain"/>
    <property type="match status" value="1"/>
</dbReference>
<evidence type="ECO:0000256" key="1">
    <source>
        <dbReference type="ARBA" id="ARBA00004123"/>
    </source>
</evidence>
<dbReference type="GO" id="GO:0006260">
    <property type="term" value="P:DNA replication"/>
    <property type="evidence" value="ECO:0007669"/>
    <property type="project" value="TreeGrafter"/>
</dbReference>
<name>A0A9P0B5K9_BRAAE</name>
<dbReference type="GO" id="GO:0000724">
    <property type="term" value="P:double-strand break repair via homologous recombination"/>
    <property type="evidence" value="ECO:0007669"/>
    <property type="project" value="TreeGrafter"/>
</dbReference>
<dbReference type="SUPFAM" id="SSF50249">
    <property type="entry name" value="Nucleic acid-binding proteins"/>
    <property type="match status" value="1"/>
</dbReference>
<dbReference type="GO" id="GO:0003697">
    <property type="term" value="F:single-stranded DNA binding"/>
    <property type="evidence" value="ECO:0007669"/>
    <property type="project" value="TreeGrafter"/>
</dbReference>
<dbReference type="SUPFAM" id="SSF46785">
    <property type="entry name" value="Winged helix' DNA-binding domain"/>
    <property type="match status" value="1"/>
</dbReference>
<dbReference type="OrthoDB" id="25571at2759"/>
<evidence type="ECO:0000313" key="6">
    <source>
        <dbReference type="EMBL" id="CAH0554670.1"/>
    </source>
</evidence>
<dbReference type="InterPro" id="IPR036388">
    <property type="entry name" value="WH-like_DNA-bd_sf"/>
</dbReference>